<comment type="subcellular location">
    <subcellularLocation>
        <location evidence="1">Nucleus</location>
    </subcellularLocation>
</comment>
<feature type="compositionally biased region" description="Acidic residues" evidence="5">
    <location>
        <begin position="366"/>
        <end position="386"/>
    </location>
</feature>
<evidence type="ECO:0000256" key="2">
    <source>
        <dbReference type="ARBA" id="ARBA00022763"/>
    </source>
</evidence>
<dbReference type="GO" id="GO:0005634">
    <property type="term" value="C:nucleus"/>
    <property type="evidence" value="ECO:0007669"/>
    <property type="project" value="UniProtKB-SubCell"/>
</dbReference>
<name>A0A3P7E632_WUCBA</name>
<dbReference type="PANTHER" id="PTHR15272:SF0">
    <property type="entry name" value="CHROMATIN ASSEMBLY FACTOR 1 SUBUNIT A"/>
    <property type="match status" value="1"/>
</dbReference>
<feature type="region of interest" description="Disordered" evidence="5">
    <location>
        <begin position="180"/>
        <end position="224"/>
    </location>
</feature>
<gene>
    <name evidence="7" type="ORF">WBA_LOCUS5070</name>
</gene>
<feature type="region of interest" description="Disordered" evidence="5">
    <location>
        <begin position="480"/>
        <end position="508"/>
    </location>
</feature>
<keyword evidence="2" id="KW-0227">DNA damage</keyword>
<proteinExistence type="predicted"/>
<evidence type="ECO:0000256" key="1">
    <source>
        <dbReference type="ARBA" id="ARBA00004123"/>
    </source>
</evidence>
<evidence type="ECO:0000256" key="4">
    <source>
        <dbReference type="ARBA" id="ARBA00023242"/>
    </source>
</evidence>
<protein>
    <recommendedName>
        <fullName evidence="6">Chromatin assembly factor 1 subunit A dimerization domain-containing protein</fullName>
    </recommendedName>
</protein>
<dbReference type="PANTHER" id="PTHR15272">
    <property type="entry name" value="CHROMATIN ASSEMBLY FACTOR 1 SUBUNIT A CAF-1 SUBUNIT A"/>
    <property type="match status" value="1"/>
</dbReference>
<keyword evidence="3" id="KW-0234">DNA repair</keyword>
<dbReference type="GO" id="GO:0006281">
    <property type="term" value="P:DNA repair"/>
    <property type="evidence" value="ECO:0007669"/>
    <property type="project" value="UniProtKB-KW"/>
</dbReference>
<feature type="region of interest" description="Disordered" evidence="5">
    <location>
        <begin position="366"/>
        <end position="395"/>
    </location>
</feature>
<dbReference type="InParanoid" id="A0A3P7E632"/>
<dbReference type="Pfam" id="PF12253">
    <property type="entry name" value="CAF1A_dimeriz"/>
    <property type="match status" value="1"/>
</dbReference>
<feature type="compositionally biased region" description="Acidic residues" evidence="5">
    <location>
        <begin position="480"/>
        <end position="492"/>
    </location>
</feature>
<dbReference type="InterPro" id="IPR022043">
    <property type="entry name" value="CAF1A_DD"/>
</dbReference>
<organism evidence="7 8">
    <name type="scientific">Wuchereria bancrofti</name>
    <dbReference type="NCBI Taxonomy" id="6293"/>
    <lineage>
        <taxon>Eukaryota</taxon>
        <taxon>Metazoa</taxon>
        <taxon>Ecdysozoa</taxon>
        <taxon>Nematoda</taxon>
        <taxon>Chromadorea</taxon>
        <taxon>Rhabditida</taxon>
        <taxon>Spirurina</taxon>
        <taxon>Spiruromorpha</taxon>
        <taxon>Filarioidea</taxon>
        <taxon>Onchocercidae</taxon>
        <taxon>Wuchereria</taxon>
    </lineage>
</organism>
<evidence type="ECO:0000256" key="5">
    <source>
        <dbReference type="SAM" id="MobiDB-lite"/>
    </source>
</evidence>
<sequence length="508" mass="60430">MTGMDINGYKKENEEVEVKIYSSERCFDEKVQQCSDEVIASEIDDFVREVVEAVAYIVDCRKASSAGRKHIVDKVFEISDTDSITGDLVKKETQGNISVRRHRKVTVKQLTEQEKRMKERRRIAAEKMKNREAAVKEKRRRKEEAQKEREKLKREQEEAKEKKRKEDLWRKEERKKEEEEKKERRRVEEEIRKQKKEKEEEGRKKKKKEEEERREKRKREEEAVQLKKKRESDRFLSFFDKKRKMEGEFETSETVQTSSVLNVLPFFCKQGVSLAPMFRRKPLSKEVHDSLLMEVHPVERLYLSTIKPRTVGKLKLNRAKLFQFHDNWRPPYYGTWRKRSTVITGRRPFAKDTEILDYEVDSDEEWEIPEGDDCDESTMSEDEEDSDHSSDSDGFIVQHGYLSEGEGEDEQDRLEYREDSNRRAERLRAVANEWKHNLEQKSKKFDKPLIPLLWGPHFELPAKGVPEEVEQAVFFEYSDENDVVEDDYDNSDGDAGSNSYHDDIYIED</sequence>
<keyword evidence="8" id="KW-1185">Reference proteome</keyword>
<dbReference type="AlphaFoldDB" id="A0A3P7E632"/>
<dbReference type="GO" id="GO:0006334">
    <property type="term" value="P:nucleosome assembly"/>
    <property type="evidence" value="ECO:0007669"/>
    <property type="project" value="TreeGrafter"/>
</dbReference>
<feature type="region of interest" description="Disordered" evidence="5">
    <location>
        <begin position="125"/>
        <end position="157"/>
    </location>
</feature>
<evidence type="ECO:0000313" key="8">
    <source>
        <dbReference type="Proteomes" id="UP000270924"/>
    </source>
</evidence>
<accession>A0A3P7E632</accession>
<evidence type="ECO:0000313" key="7">
    <source>
        <dbReference type="EMBL" id="VDM11684.1"/>
    </source>
</evidence>
<evidence type="ECO:0000256" key="3">
    <source>
        <dbReference type="ARBA" id="ARBA00023204"/>
    </source>
</evidence>
<dbReference type="OrthoDB" id="79480at2759"/>
<dbReference type="Proteomes" id="UP000270924">
    <property type="component" value="Unassembled WGS sequence"/>
</dbReference>
<dbReference type="OMA" id="FQFHDNW"/>
<feature type="domain" description="Chromatin assembly factor 1 subunit A dimerization" evidence="6">
    <location>
        <begin position="320"/>
        <end position="389"/>
    </location>
</feature>
<reference evidence="7 8" key="1">
    <citation type="submission" date="2018-11" db="EMBL/GenBank/DDBJ databases">
        <authorList>
            <consortium name="Pathogen Informatics"/>
        </authorList>
    </citation>
    <scope>NUCLEOTIDE SEQUENCE [LARGE SCALE GENOMIC DNA]</scope>
</reference>
<dbReference type="GO" id="GO:0033186">
    <property type="term" value="C:CAF-1 complex"/>
    <property type="evidence" value="ECO:0007669"/>
    <property type="project" value="TreeGrafter"/>
</dbReference>
<dbReference type="EMBL" id="UYWW01002352">
    <property type="protein sequence ID" value="VDM11684.1"/>
    <property type="molecule type" value="Genomic_DNA"/>
</dbReference>
<keyword evidence="4" id="KW-0539">Nucleus</keyword>
<feature type="region of interest" description="Disordered" evidence="5">
    <location>
        <begin position="401"/>
        <end position="420"/>
    </location>
</feature>
<evidence type="ECO:0000259" key="6">
    <source>
        <dbReference type="Pfam" id="PF12253"/>
    </source>
</evidence>